<accession>A0ABU6WAJ0</accession>
<organism evidence="2 3">
    <name type="scientific">Stylosanthes scabra</name>
    <dbReference type="NCBI Taxonomy" id="79078"/>
    <lineage>
        <taxon>Eukaryota</taxon>
        <taxon>Viridiplantae</taxon>
        <taxon>Streptophyta</taxon>
        <taxon>Embryophyta</taxon>
        <taxon>Tracheophyta</taxon>
        <taxon>Spermatophyta</taxon>
        <taxon>Magnoliopsida</taxon>
        <taxon>eudicotyledons</taxon>
        <taxon>Gunneridae</taxon>
        <taxon>Pentapetalae</taxon>
        <taxon>rosids</taxon>
        <taxon>fabids</taxon>
        <taxon>Fabales</taxon>
        <taxon>Fabaceae</taxon>
        <taxon>Papilionoideae</taxon>
        <taxon>50 kb inversion clade</taxon>
        <taxon>dalbergioids sensu lato</taxon>
        <taxon>Dalbergieae</taxon>
        <taxon>Pterocarpus clade</taxon>
        <taxon>Stylosanthes</taxon>
    </lineage>
</organism>
<keyword evidence="3" id="KW-1185">Reference proteome</keyword>
<reference evidence="2 3" key="1">
    <citation type="journal article" date="2023" name="Plants (Basel)">
        <title>Bridging the Gap: Combining Genomics and Transcriptomics Approaches to Understand Stylosanthes scabra, an Orphan Legume from the Brazilian Caatinga.</title>
        <authorList>
            <person name="Ferreira-Neto J.R.C."/>
            <person name="da Silva M.D."/>
            <person name="Binneck E."/>
            <person name="de Melo N.F."/>
            <person name="da Silva R.H."/>
            <person name="de Melo A.L.T.M."/>
            <person name="Pandolfi V."/>
            <person name="Bustamante F.O."/>
            <person name="Brasileiro-Vidal A.C."/>
            <person name="Benko-Iseppon A.M."/>
        </authorList>
    </citation>
    <scope>NUCLEOTIDE SEQUENCE [LARGE SCALE GENOMIC DNA]</scope>
    <source>
        <tissue evidence="2">Leaves</tissue>
    </source>
</reference>
<protein>
    <recommendedName>
        <fullName evidence="1">PB1-like domain-containing protein</fullName>
    </recommendedName>
</protein>
<proteinExistence type="predicted"/>
<evidence type="ECO:0000259" key="1">
    <source>
        <dbReference type="Pfam" id="PF26130"/>
    </source>
</evidence>
<dbReference type="Pfam" id="PF26130">
    <property type="entry name" value="PB1-like"/>
    <property type="match status" value="1"/>
</dbReference>
<dbReference type="EMBL" id="JASCZI010181394">
    <property type="protein sequence ID" value="MED6182956.1"/>
    <property type="molecule type" value="Genomic_DNA"/>
</dbReference>
<name>A0ABU6WAJ0_9FABA</name>
<dbReference type="InterPro" id="IPR058594">
    <property type="entry name" value="PB1-like_dom_pln"/>
</dbReference>
<evidence type="ECO:0000313" key="2">
    <source>
        <dbReference type="EMBL" id="MED6182956.1"/>
    </source>
</evidence>
<feature type="domain" description="PB1-like" evidence="1">
    <location>
        <begin position="63"/>
        <end position="142"/>
    </location>
</feature>
<evidence type="ECO:0000313" key="3">
    <source>
        <dbReference type="Proteomes" id="UP001341840"/>
    </source>
</evidence>
<comment type="caution">
    <text evidence="2">The sequence shown here is derived from an EMBL/GenBank/DDBJ whole genome shotgun (WGS) entry which is preliminary data.</text>
</comment>
<sequence>MTDIANPDNQKPPRRTPSLISLLEERGDVAAEWSANGARKESLTAPLTELGRHRVEGVRSGPDGTVKKWPPMDIDLVSLPVLEDLLKELGYQKYEKLLWHDLNVPDLEFGLHELKGDAGINEMRGAVVMHIGVKEFHIYVQHAVDTDG</sequence>
<dbReference type="Proteomes" id="UP001341840">
    <property type="component" value="Unassembled WGS sequence"/>
</dbReference>
<gene>
    <name evidence="2" type="ORF">PIB30_033473</name>
</gene>